<accession>A0A0F9KME1</accession>
<protein>
    <submittedName>
        <fullName evidence="1">Uncharacterized protein</fullName>
    </submittedName>
</protein>
<sequence>MVKRKPAKRRRTRLRTITPAALKKTRPLQAPLRRTPLR</sequence>
<reference evidence="1" key="1">
    <citation type="journal article" date="2015" name="Nature">
        <title>Complex archaea that bridge the gap between prokaryotes and eukaryotes.</title>
        <authorList>
            <person name="Spang A."/>
            <person name="Saw J.H."/>
            <person name="Jorgensen S.L."/>
            <person name="Zaremba-Niedzwiedzka K."/>
            <person name="Martijn J."/>
            <person name="Lind A.E."/>
            <person name="van Eijk R."/>
            <person name="Schleper C."/>
            <person name="Guy L."/>
            <person name="Ettema T.J."/>
        </authorList>
    </citation>
    <scope>NUCLEOTIDE SEQUENCE</scope>
</reference>
<organism evidence="1">
    <name type="scientific">marine sediment metagenome</name>
    <dbReference type="NCBI Taxonomy" id="412755"/>
    <lineage>
        <taxon>unclassified sequences</taxon>
        <taxon>metagenomes</taxon>
        <taxon>ecological metagenomes</taxon>
    </lineage>
</organism>
<evidence type="ECO:0000313" key="1">
    <source>
        <dbReference type="EMBL" id="KKM75916.1"/>
    </source>
</evidence>
<name>A0A0F9KME1_9ZZZZ</name>
<dbReference type="AlphaFoldDB" id="A0A0F9KME1"/>
<gene>
    <name evidence="1" type="ORF">LCGC14_1385330</name>
</gene>
<dbReference type="EMBL" id="LAZR01008894">
    <property type="protein sequence ID" value="KKM75916.1"/>
    <property type="molecule type" value="Genomic_DNA"/>
</dbReference>
<comment type="caution">
    <text evidence="1">The sequence shown here is derived from an EMBL/GenBank/DDBJ whole genome shotgun (WGS) entry which is preliminary data.</text>
</comment>
<proteinExistence type="predicted"/>